<feature type="binding site" evidence="3">
    <location>
        <position position="170"/>
    </location>
    <ligand>
        <name>Cu cation</name>
        <dbReference type="ChEBI" id="CHEBI:23378"/>
    </ligand>
</feature>
<evidence type="ECO:0000256" key="4">
    <source>
        <dbReference type="PIRSR" id="PIRSR603782-2"/>
    </source>
</evidence>
<accession>A0A7X5YIE3</accession>
<evidence type="ECO:0000256" key="1">
    <source>
        <dbReference type="ARBA" id="ARBA00010996"/>
    </source>
</evidence>
<evidence type="ECO:0000313" key="7">
    <source>
        <dbReference type="Proteomes" id="UP000587415"/>
    </source>
</evidence>
<sequence>MPRRSILLFAGACAAIAAALLVVTLVLVNRPAGGLQPGEVISSGQADIGGPFQLVNQDGQPVDQSMLQGKWSLVFFGFTWCPDYCPTTLQALDATKKRLGDKAKDLQIVFVSVDPGRDTPQALKDYLSTDGFPEGVIGLTGTPEQVRAAANAYKAYFQKVGEGEDYTMNHSLTVYLMGPDGRFRTAVAEELGPEKSAQVIERAMAAPAQASPT</sequence>
<name>A0A7X5YIE3_9CAUL</name>
<feature type="domain" description="Thioredoxin" evidence="5">
    <location>
        <begin position="43"/>
        <end position="209"/>
    </location>
</feature>
<gene>
    <name evidence="6" type="ORF">GGQ87_000776</name>
</gene>
<evidence type="ECO:0000256" key="3">
    <source>
        <dbReference type="PIRSR" id="PIRSR603782-1"/>
    </source>
</evidence>
<protein>
    <submittedName>
        <fullName evidence="6">Protein SCO1/2</fullName>
    </submittedName>
</protein>
<dbReference type="RefSeq" id="WP_168045390.1">
    <property type="nucleotide sequence ID" value="NZ_JAATJM010000001.1"/>
</dbReference>
<dbReference type="SUPFAM" id="SSF52833">
    <property type="entry name" value="Thioredoxin-like"/>
    <property type="match status" value="1"/>
</dbReference>
<evidence type="ECO:0000256" key="2">
    <source>
        <dbReference type="ARBA" id="ARBA00023008"/>
    </source>
</evidence>
<dbReference type="InterPro" id="IPR003782">
    <property type="entry name" value="SCO1/SenC"/>
</dbReference>
<dbReference type="FunFam" id="3.40.30.10:FF:000013">
    <property type="entry name" value="Blast:Protein SCO1 homolog, mitochondrial"/>
    <property type="match status" value="1"/>
</dbReference>
<comment type="caution">
    <text evidence="6">The sequence shown here is derived from an EMBL/GenBank/DDBJ whole genome shotgun (WGS) entry which is preliminary data.</text>
</comment>
<dbReference type="EMBL" id="JAATJM010000001">
    <property type="protein sequence ID" value="NJC40518.1"/>
    <property type="molecule type" value="Genomic_DNA"/>
</dbReference>
<feature type="binding site" evidence="3">
    <location>
        <position position="85"/>
    </location>
    <ligand>
        <name>Cu cation</name>
        <dbReference type="ChEBI" id="CHEBI:23378"/>
    </ligand>
</feature>
<dbReference type="PANTHER" id="PTHR12151:SF25">
    <property type="entry name" value="LINALOOL DEHYDRATASE_ISOMERASE DOMAIN-CONTAINING PROTEIN"/>
    <property type="match status" value="1"/>
</dbReference>
<evidence type="ECO:0000313" key="6">
    <source>
        <dbReference type="EMBL" id="NJC40518.1"/>
    </source>
</evidence>
<dbReference type="Gene3D" id="3.40.30.10">
    <property type="entry name" value="Glutaredoxin"/>
    <property type="match status" value="1"/>
</dbReference>
<keyword evidence="4" id="KW-1015">Disulfide bond</keyword>
<dbReference type="PANTHER" id="PTHR12151">
    <property type="entry name" value="ELECTRON TRANSPORT PROTIN SCO1/SENC FAMILY MEMBER"/>
    <property type="match status" value="1"/>
</dbReference>
<organism evidence="6 7">
    <name type="scientific">Brevundimonas alba</name>
    <dbReference type="NCBI Taxonomy" id="74314"/>
    <lineage>
        <taxon>Bacteria</taxon>
        <taxon>Pseudomonadati</taxon>
        <taxon>Pseudomonadota</taxon>
        <taxon>Alphaproteobacteria</taxon>
        <taxon>Caulobacterales</taxon>
        <taxon>Caulobacteraceae</taxon>
        <taxon>Brevundimonas</taxon>
    </lineage>
</organism>
<dbReference type="CDD" id="cd02968">
    <property type="entry name" value="SCO"/>
    <property type="match status" value="1"/>
</dbReference>
<keyword evidence="7" id="KW-1185">Reference proteome</keyword>
<dbReference type="AlphaFoldDB" id="A0A7X5YIE3"/>
<dbReference type="PROSITE" id="PS51352">
    <property type="entry name" value="THIOREDOXIN_2"/>
    <property type="match status" value="1"/>
</dbReference>
<feature type="binding site" evidence="3">
    <location>
        <position position="81"/>
    </location>
    <ligand>
        <name>Cu cation</name>
        <dbReference type="ChEBI" id="CHEBI:23378"/>
    </ligand>
</feature>
<dbReference type="GO" id="GO:0046872">
    <property type="term" value="F:metal ion binding"/>
    <property type="evidence" value="ECO:0007669"/>
    <property type="project" value="UniProtKB-KW"/>
</dbReference>
<dbReference type="InterPro" id="IPR013766">
    <property type="entry name" value="Thioredoxin_domain"/>
</dbReference>
<dbReference type="Proteomes" id="UP000587415">
    <property type="component" value="Unassembled WGS sequence"/>
</dbReference>
<reference evidence="6 7" key="1">
    <citation type="submission" date="2020-03" db="EMBL/GenBank/DDBJ databases">
        <title>Genomic Encyclopedia of Type Strains, Phase IV (KMG-IV): sequencing the most valuable type-strain genomes for metagenomic binning, comparative biology and taxonomic classification.</title>
        <authorList>
            <person name="Goeker M."/>
        </authorList>
    </citation>
    <scope>NUCLEOTIDE SEQUENCE [LARGE SCALE GENOMIC DNA]</scope>
    <source>
        <strain evidence="6 7">DSM 4736</strain>
    </source>
</reference>
<feature type="disulfide bond" description="Redox-active" evidence="4">
    <location>
        <begin position="81"/>
        <end position="85"/>
    </location>
</feature>
<dbReference type="InterPro" id="IPR036249">
    <property type="entry name" value="Thioredoxin-like_sf"/>
</dbReference>
<evidence type="ECO:0000259" key="5">
    <source>
        <dbReference type="PROSITE" id="PS51352"/>
    </source>
</evidence>
<keyword evidence="2 3" id="KW-0186">Copper</keyword>
<comment type="similarity">
    <text evidence="1">Belongs to the SCO1/2 family.</text>
</comment>
<proteinExistence type="inferred from homology"/>
<keyword evidence="3" id="KW-0479">Metal-binding</keyword>
<dbReference type="Pfam" id="PF02630">
    <property type="entry name" value="SCO1-SenC"/>
    <property type="match status" value="1"/>
</dbReference>